<dbReference type="GO" id="GO:0008270">
    <property type="term" value="F:zinc ion binding"/>
    <property type="evidence" value="ECO:0007669"/>
    <property type="project" value="UniProtKB-KW"/>
</dbReference>
<dbReference type="InterPro" id="IPR001650">
    <property type="entry name" value="Helicase_C-like"/>
</dbReference>
<evidence type="ECO:0000259" key="5">
    <source>
        <dbReference type="PROSITE" id="PS51194"/>
    </source>
</evidence>
<dbReference type="InterPro" id="IPR027417">
    <property type="entry name" value="P-loop_NTPase"/>
</dbReference>
<keyword evidence="2" id="KW-0862">Zinc</keyword>
<dbReference type="SMART" id="SM00487">
    <property type="entry name" value="DEXDc"/>
    <property type="match status" value="1"/>
</dbReference>
<reference evidence="6 7" key="1">
    <citation type="submission" date="2019-02" db="EMBL/GenBank/DDBJ databases">
        <title>Deep-cultivation of Planctomycetes and their phenomic and genomic characterization uncovers novel biology.</title>
        <authorList>
            <person name="Wiegand S."/>
            <person name="Jogler M."/>
            <person name="Boedeker C."/>
            <person name="Pinto D."/>
            <person name="Vollmers J."/>
            <person name="Rivas-Marin E."/>
            <person name="Kohn T."/>
            <person name="Peeters S.H."/>
            <person name="Heuer A."/>
            <person name="Rast P."/>
            <person name="Oberbeckmann S."/>
            <person name="Bunk B."/>
            <person name="Jeske O."/>
            <person name="Meyerdierks A."/>
            <person name="Storesund J.E."/>
            <person name="Kallscheuer N."/>
            <person name="Luecker S."/>
            <person name="Lage O.M."/>
            <person name="Pohl T."/>
            <person name="Merkel B.J."/>
            <person name="Hornburger P."/>
            <person name="Mueller R.-W."/>
            <person name="Bruemmer F."/>
            <person name="Labrenz M."/>
            <person name="Spormann A.M."/>
            <person name="Op den Camp H."/>
            <person name="Overmann J."/>
            <person name="Amann R."/>
            <person name="Jetten M.S.M."/>
            <person name="Mascher T."/>
            <person name="Medema M.H."/>
            <person name="Devos D.P."/>
            <person name="Kaster A.-K."/>
            <person name="Ovreas L."/>
            <person name="Rohde M."/>
            <person name="Galperin M.Y."/>
            <person name="Jogler C."/>
        </authorList>
    </citation>
    <scope>NUCLEOTIDE SEQUENCE [LARGE SCALE GENOMIC DNA]</scope>
    <source>
        <strain evidence="6 7">Poly24</strain>
    </source>
</reference>
<evidence type="ECO:0000313" key="6">
    <source>
        <dbReference type="EMBL" id="QDV71007.1"/>
    </source>
</evidence>
<accession>A0A518JZN3</accession>
<dbReference type="OrthoDB" id="9814088at2"/>
<dbReference type="PANTHER" id="PTHR10799">
    <property type="entry name" value="SNF2/RAD54 HELICASE FAMILY"/>
    <property type="match status" value="1"/>
</dbReference>
<dbReference type="Pfam" id="PF00271">
    <property type="entry name" value="Helicase_C"/>
    <property type="match status" value="1"/>
</dbReference>
<keyword evidence="1" id="KW-0378">Hydrolase</keyword>
<dbReference type="GO" id="GO:0004386">
    <property type="term" value="F:helicase activity"/>
    <property type="evidence" value="ECO:0007669"/>
    <property type="project" value="UniProtKB-KW"/>
</dbReference>
<dbReference type="InterPro" id="IPR014001">
    <property type="entry name" value="Helicase_ATP-bd"/>
</dbReference>
<feature type="domain" description="Helicase ATP-binding" evidence="4">
    <location>
        <begin position="672"/>
        <end position="836"/>
    </location>
</feature>
<dbReference type="Pfam" id="PF04434">
    <property type="entry name" value="SWIM"/>
    <property type="match status" value="1"/>
</dbReference>
<gene>
    <name evidence="6" type="ORF">Poly24_47400</name>
</gene>
<dbReference type="GO" id="GO:0016787">
    <property type="term" value="F:hydrolase activity"/>
    <property type="evidence" value="ECO:0007669"/>
    <property type="project" value="UniProtKB-KW"/>
</dbReference>
<dbReference type="InterPro" id="IPR013663">
    <property type="entry name" value="Helicase_SWF/SNF/SWI_bac"/>
</dbReference>
<dbReference type="EMBL" id="CP036348">
    <property type="protein sequence ID" value="QDV71007.1"/>
    <property type="molecule type" value="Genomic_DNA"/>
</dbReference>
<sequence length="1118" mass="125213">MEAIFSRRCQSEFNRGDRQRGDEYQADGAVNILDLGTLGVRAVVSGTEHDYGVLIDFEDVSDNVLFAMCTCPRFASGYLCKHLWATILELDRVQDNRLRGHGPIEICESDMEDFEVGEPLEVADYQPTLPPPTTQRGKPAPGWMKQLQVAAQIASVKAPAAVVPQHPVVTGQRIRHEFLISLADQANASSIDLHLMRSTQDPQGRWSEPLPARISRAETALLHDPAEQRIFAMLQWENDFQSAAVHRRGGATRFRIHPHLLSETLAELCESQRLAWTHDIASTKKTRTPIVQATGTAWDFVVALDPIDSPAAKPKGNRGREAATSMLAVMPRLERVAGEATERREIGCVMAVCDSGALLMDDCIAAIDPQVASWVRGWQRIGELQLAADEMGTFLETFFSAPEPPRLELAKSLDVSQVQGKPQPKLTLSSPDDEHGAYQWVAEVTMLYGDRELQADDPIKVVWDEAARVLLVRDAAAELAALQTLKECDFREHSPRFRHFELRISRWSLVPAVLKLTGRGWLVVAEGQRMRSPGGCTIEVASGEDWFDLKACVDFDGMEVALPALLKALKRKETFVVLDDGSHGILPEQWLNQLQQLSQAGQIEGESVRYRRNQALLLELLLAEQENVKTDRSFNAWCERMRSFSGIKPAVEPRGFQGTLRAYQKDGLGWFHFLRDFEFGGCLADDMGLGKTIQVLALLQSRRLARPKAGRTKKPSLVVVPKSLIFNWIAEAEKFAPRLKVVDYTGNQRAALVDRLESADLVLTTYGTLRRDIEQIRSLQYDYAILDEAQAIKNPNSQSAKAARLIDAEHRLAMTGTPVENHLGDLWSLLDFLNPGMLGQLSVSQFSGPDVSSERLVGLSNALQPFILRRTKEQVLTELPEKSEQTLYCTMTGKQRKLYDELRNHYRQQLSGKVKELGIKRSKIHVLEALLRLRQTACDPRLVDAKQGPAGAKIARLMEQLQEVTAEGHKALVFSQFTSLLSFVRKELDQQGIVYEYLDGKTTKRNERVARFQSDPDCPVFLISLKAGGHGLNLTAADYVYILDPWWNPAVEAQAIDRAHRMGQSKPVMAYRLICRDTVEEKIVHLQESKRELADAIISADRSLISQLSMDDLQMLFS</sequence>
<evidence type="ECO:0000313" key="7">
    <source>
        <dbReference type="Proteomes" id="UP000315082"/>
    </source>
</evidence>
<evidence type="ECO:0000259" key="4">
    <source>
        <dbReference type="PROSITE" id="PS51192"/>
    </source>
</evidence>
<keyword evidence="6" id="KW-0347">Helicase</keyword>
<keyword evidence="6" id="KW-0547">Nucleotide-binding</keyword>
<proteinExistence type="predicted"/>
<keyword evidence="6" id="KW-0067">ATP-binding</keyword>
<dbReference type="SMART" id="SM00490">
    <property type="entry name" value="HELICc"/>
    <property type="match status" value="1"/>
</dbReference>
<name>A0A518JZN3_9BACT</name>
<dbReference type="InterPro" id="IPR038718">
    <property type="entry name" value="SNF2-like_sf"/>
</dbReference>
<dbReference type="AlphaFoldDB" id="A0A518JZN3"/>
<dbReference type="Pfam" id="PF08455">
    <property type="entry name" value="SNF2_assoc"/>
    <property type="match status" value="1"/>
</dbReference>
<dbReference type="CDD" id="cd18012">
    <property type="entry name" value="DEXQc_arch_SWI2_SNF2"/>
    <property type="match status" value="1"/>
</dbReference>
<dbReference type="SUPFAM" id="SSF52540">
    <property type="entry name" value="P-loop containing nucleoside triphosphate hydrolases"/>
    <property type="match status" value="2"/>
</dbReference>
<dbReference type="Proteomes" id="UP000315082">
    <property type="component" value="Chromosome"/>
</dbReference>
<dbReference type="GO" id="GO:0005524">
    <property type="term" value="F:ATP binding"/>
    <property type="evidence" value="ECO:0007669"/>
    <property type="project" value="InterPro"/>
</dbReference>
<feature type="domain" description="SWIM-type" evidence="3">
    <location>
        <begin position="51"/>
        <end position="91"/>
    </location>
</feature>
<dbReference type="Gene3D" id="3.40.50.300">
    <property type="entry name" value="P-loop containing nucleotide triphosphate hydrolases"/>
    <property type="match status" value="1"/>
</dbReference>
<evidence type="ECO:0000256" key="1">
    <source>
        <dbReference type="ARBA" id="ARBA00022801"/>
    </source>
</evidence>
<dbReference type="PROSITE" id="PS51192">
    <property type="entry name" value="HELICASE_ATP_BIND_1"/>
    <property type="match status" value="1"/>
</dbReference>
<dbReference type="PROSITE" id="PS50966">
    <property type="entry name" value="ZF_SWIM"/>
    <property type="match status" value="1"/>
</dbReference>
<keyword evidence="2" id="KW-0479">Metal-binding</keyword>
<dbReference type="Pfam" id="PF00176">
    <property type="entry name" value="SNF2-rel_dom"/>
    <property type="match status" value="1"/>
</dbReference>
<dbReference type="PROSITE" id="PS51194">
    <property type="entry name" value="HELICASE_CTER"/>
    <property type="match status" value="1"/>
</dbReference>
<evidence type="ECO:0000259" key="3">
    <source>
        <dbReference type="PROSITE" id="PS50966"/>
    </source>
</evidence>
<dbReference type="KEGG" id="rcf:Poly24_47400"/>
<dbReference type="Gene3D" id="3.40.50.10810">
    <property type="entry name" value="Tandem AAA-ATPase domain"/>
    <property type="match status" value="1"/>
</dbReference>
<dbReference type="InterPro" id="IPR000330">
    <property type="entry name" value="SNF2_N"/>
</dbReference>
<protein>
    <submittedName>
        <fullName evidence="6">ATP-dependent helicase HepA</fullName>
    </submittedName>
</protein>
<feature type="domain" description="Helicase C-terminal" evidence="5">
    <location>
        <begin position="953"/>
        <end position="1105"/>
    </location>
</feature>
<organism evidence="6 7">
    <name type="scientific">Rosistilla carotiformis</name>
    <dbReference type="NCBI Taxonomy" id="2528017"/>
    <lineage>
        <taxon>Bacteria</taxon>
        <taxon>Pseudomonadati</taxon>
        <taxon>Planctomycetota</taxon>
        <taxon>Planctomycetia</taxon>
        <taxon>Pirellulales</taxon>
        <taxon>Pirellulaceae</taxon>
        <taxon>Rosistilla</taxon>
    </lineage>
</organism>
<evidence type="ECO:0000256" key="2">
    <source>
        <dbReference type="PROSITE-ProRule" id="PRU00325"/>
    </source>
</evidence>
<dbReference type="InterPro" id="IPR049730">
    <property type="entry name" value="SNF2/RAD54-like_C"/>
</dbReference>
<dbReference type="InterPro" id="IPR007527">
    <property type="entry name" value="Znf_SWIM"/>
</dbReference>
<dbReference type="CDD" id="cd18793">
    <property type="entry name" value="SF2_C_SNF"/>
    <property type="match status" value="1"/>
</dbReference>
<keyword evidence="7" id="KW-1185">Reference proteome</keyword>
<keyword evidence="2" id="KW-0863">Zinc-finger</keyword>